<reference evidence="1" key="1">
    <citation type="journal article" date="2020" name="Nature">
        <title>Giant virus diversity and host interactions through global metagenomics.</title>
        <authorList>
            <person name="Schulz F."/>
            <person name="Roux S."/>
            <person name="Paez-Espino D."/>
            <person name="Jungbluth S."/>
            <person name="Walsh D.A."/>
            <person name="Denef V.J."/>
            <person name="McMahon K.D."/>
            <person name="Konstantinidis K.T."/>
            <person name="Eloe-Fadrosh E.A."/>
            <person name="Kyrpides N.C."/>
            <person name="Woyke T."/>
        </authorList>
    </citation>
    <scope>NUCLEOTIDE SEQUENCE</scope>
    <source>
        <strain evidence="1">GVMAG-M-3300023179-71</strain>
    </source>
</reference>
<organism evidence="1">
    <name type="scientific">viral metagenome</name>
    <dbReference type="NCBI Taxonomy" id="1070528"/>
    <lineage>
        <taxon>unclassified sequences</taxon>
        <taxon>metagenomes</taxon>
        <taxon>organismal metagenomes</taxon>
    </lineage>
</organism>
<dbReference type="AlphaFoldDB" id="A0A6C0H633"/>
<sequence length="326" mass="39384">MNNISELYISTISKVFQLNRPIDLSVFWNIDIIDYDTFQEGIIKKEQQFIFYNKNEYIEFEEKYLKKYYYYNFVNYKTMESDNILNKHKKFKDVWNVSIGISKSNFINKKKKYFINCFILIMRIKIQDSFKEFHIKIFNTGKIDIPGIKNDHHIQIILANIIKILDNASNSSFQFLDKQETILINSNFSSGYYFYQNKFYDLLKNKYNIKCFYDTSCFYQGIQCDIYYDLINDKLCVSIPYKTEEKKMTKINIKNKNSQFVNIKIKIFRTGKINILGKFEKNVLYKSFDFIKNILNTEYEQIYEKHPEINKDIKPPKCKKITYFIE</sequence>
<evidence type="ECO:0000313" key="1">
    <source>
        <dbReference type="EMBL" id="QHT75929.1"/>
    </source>
</evidence>
<accession>A0A6C0H633</accession>
<proteinExistence type="predicted"/>
<protein>
    <submittedName>
        <fullName evidence="1">Uncharacterized protein</fullName>
    </submittedName>
</protein>
<dbReference type="EMBL" id="MN739884">
    <property type="protein sequence ID" value="QHT75929.1"/>
    <property type="molecule type" value="Genomic_DNA"/>
</dbReference>
<name>A0A6C0H633_9ZZZZ</name>